<evidence type="ECO:0000256" key="5">
    <source>
        <dbReference type="ARBA" id="ARBA00022842"/>
    </source>
</evidence>
<dbReference type="PANTHER" id="PTHR43200">
    <property type="entry name" value="PHOSPHATASE"/>
    <property type="match status" value="1"/>
</dbReference>
<evidence type="ECO:0000256" key="4">
    <source>
        <dbReference type="ARBA" id="ARBA00022801"/>
    </source>
</evidence>
<keyword evidence="5" id="KW-0460">Magnesium</keyword>
<evidence type="ECO:0000256" key="2">
    <source>
        <dbReference type="ARBA" id="ARBA00009759"/>
    </source>
</evidence>
<keyword evidence="7" id="KW-1185">Reference proteome</keyword>
<dbReference type="EMBL" id="JBBPBM010000006">
    <property type="protein sequence ID" value="KAK8580716.1"/>
    <property type="molecule type" value="Genomic_DNA"/>
</dbReference>
<sequence>MWAILELDRFDGPCEVQLLKQSVKEGSPSCPHLIRNLRILQIDEKKDQTPVTVADFGVQALDLAYSNKLSLIELSKLFPSIPLVPEEDSGFLRSNNLVDHVVGAVSDKTSFDEESFSHVDVLEAIDRNTSPVGMVGMYFLDMVKSPNLMQILDPIDGL</sequence>
<accession>A0ABR2FIZ5</accession>
<comment type="cofactor">
    <cofactor evidence="1">
        <name>Mg(2+)</name>
        <dbReference type="ChEBI" id="CHEBI:18420"/>
    </cofactor>
</comment>
<comment type="similarity">
    <text evidence="2">Belongs to the inositol monophosphatase superfamily.</text>
</comment>
<evidence type="ECO:0000256" key="1">
    <source>
        <dbReference type="ARBA" id="ARBA00001946"/>
    </source>
</evidence>
<evidence type="ECO:0000313" key="7">
    <source>
        <dbReference type="Proteomes" id="UP001472677"/>
    </source>
</evidence>
<organism evidence="6 7">
    <name type="scientific">Hibiscus sabdariffa</name>
    <name type="common">roselle</name>
    <dbReference type="NCBI Taxonomy" id="183260"/>
    <lineage>
        <taxon>Eukaryota</taxon>
        <taxon>Viridiplantae</taxon>
        <taxon>Streptophyta</taxon>
        <taxon>Embryophyta</taxon>
        <taxon>Tracheophyta</taxon>
        <taxon>Spermatophyta</taxon>
        <taxon>Magnoliopsida</taxon>
        <taxon>eudicotyledons</taxon>
        <taxon>Gunneridae</taxon>
        <taxon>Pentapetalae</taxon>
        <taxon>rosids</taxon>
        <taxon>malvids</taxon>
        <taxon>Malvales</taxon>
        <taxon>Malvaceae</taxon>
        <taxon>Malvoideae</taxon>
        <taxon>Hibiscus</taxon>
    </lineage>
</organism>
<comment type="caution">
    <text evidence="6">The sequence shown here is derived from an EMBL/GenBank/DDBJ whole genome shotgun (WGS) entry which is preliminary data.</text>
</comment>
<name>A0ABR2FIZ5_9ROSI</name>
<dbReference type="SUPFAM" id="SSF56655">
    <property type="entry name" value="Carbohydrate phosphatase"/>
    <property type="match status" value="1"/>
</dbReference>
<keyword evidence="3" id="KW-0479">Metal-binding</keyword>
<dbReference type="InterPro" id="IPR051090">
    <property type="entry name" value="Inositol_monoP_superfamily"/>
</dbReference>
<dbReference type="PANTHER" id="PTHR43200:SF4">
    <property type="entry name" value="PAP-SPECIFIC PHOSPHATASE, MITOCHONDRIAL-RELATED"/>
    <property type="match status" value="1"/>
</dbReference>
<dbReference type="Gene3D" id="3.30.540.10">
    <property type="entry name" value="Fructose-1,6-Bisphosphatase, subunit A, domain 1"/>
    <property type="match status" value="1"/>
</dbReference>
<keyword evidence="4" id="KW-0378">Hydrolase</keyword>
<evidence type="ECO:0000256" key="3">
    <source>
        <dbReference type="ARBA" id="ARBA00022723"/>
    </source>
</evidence>
<proteinExistence type="inferred from homology"/>
<protein>
    <submittedName>
        <fullName evidence="6">Uncharacterized protein</fullName>
    </submittedName>
</protein>
<dbReference type="Proteomes" id="UP001472677">
    <property type="component" value="Unassembled WGS sequence"/>
</dbReference>
<reference evidence="6 7" key="1">
    <citation type="journal article" date="2024" name="G3 (Bethesda)">
        <title>Genome assembly of Hibiscus sabdariffa L. provides insights into metabolisms of medicinal natural products.</title>
        <authorList>
            <person name="Kim T."/>
        </authorList>
    </citation>
    <scope>NUCLEOTIDE SEQUENCE [LARGE SCALE GENOMIC DNA]</scope>
    <source>
        <strain evidence="6">TK-2024</strain>
        <tissue evidence="6">Old leaves</tissue>
    </source>
</reference>
<gene>
    <name evidence="6" type="ORF">V6N12_070971</name>
</gene>
<evidence type="ECO:0000313" key="6">
    <source>
        <dbReference type="EMBL" id="KAK8580716.1"/>
    </source>
</evidence>